<dbReference type="Gene3D" id="3.20.20.450">
    <property type="entry name" value="EAL domain"/>
    <property type="match status" value="1"/>
</dbReference>
<evidence type="ECO:0000313" key="6">
    <source>
        <dbReference type="Proteomes" id="UP000242313"/>
    </source>
</evidence>
<name>A0A2A3MF59_9PSED</name>
<dbReference type="RefSeq" id="WP_096005517.1">
    <property type="nucleotide sequence ID" value="NZ_NTMR01000019.1"/>
</dbReference>
<proteinExistence type="predicted"/>
<dbReference type="InterPro" id="IPR000160">
    <property type="entry name" value="GGDEF_dom"/>
</dbReference>
<dbReference type="InterPro" id="IPR029787">
    <property type="entry name" value="Nucleotide_cyclase"/>
</dbReference>
<reference evidence="5 6" key="1">
    <citation type="submission" date="2017-09" db="EMBL/GenBank/DDBJ databases">
        <title>Pseudomonas abyssi sp. nov. isolated from Abyssopelagic Water.</title>
        <authorList>
            <person name="Wei Y."/>
        </authorList>
    </citation>
    <scope>NUCLEOTIDE SEQUENCE [LARGE SCALE GENOMIC DNA]</scope>
    <source>
        <strain evidence="5 6">MT5</strain>
    </source>
</reference>
<dbReference type="Gene3D" id="3.30.70.270">
    <property type="match status" value="1"/>
</dbReference>
<feature type="domain" description="GGDEF" evidence="4">
    <location>
        <begin position="166"/>
        <end position="299"/>
    </location>
</feature>
<dbReference type="PROSITE" id="PS50110">
    <property type="entry name" value="RESPONSE_REGULATORY"/>
    <property type="match status" value="1"/>
</dbReference>
<sequence>MRENGFTPVPVILIVDDQPNDVLLLQEAVADLGDIHIAHDGETALALANAHRPDLILLDIQMPGMNGFQLCKAIKATPRICDAAIVFVTAHTQTDYEILALEYGGIDFIQKPLSLPVVHAHARAHLALRAEANRLAYYDDLTALPNRALLRDRAEQTLQSARETGNQAALVLLDLDNFKGINDSIDHRMGDQILIEIARRLQRHCEVTDTLSRHSGDEFVLLIPELDHSEALGDRIDALLNVIAQPLEIDGHRLQLTCSAGISVYPGDGSTLDVLFRHAEAAMYQAKQNGRGRYRFFSHHLEVNARARHLLEVHLREALSSGVLTVVYQPRYDAVHGTSCGMEALVRWRRGDRLVSPAEFIPLAEETGLIIPVGKQVLLQACADARALQLAGQRMIVGVNISAVQFREESFLSMIKEVLLDTGLPGELLELEITEGVVAHDMERTHTLLTELKRMGVRIAIDDFGTGYSSLSYLKKLPIDVLKIDQSFIRDMLSDRSDAAIVEAIVRMGHALELELVAEGVESADQAEALLALGCELMQGYHYCRPMSFEQVRQQLSPPNARGDDQVC</sequence>
<gene>
    <name evidence="5" type="ORF">CNQ84_14280</name>
</gene>
<dbReference type="Gene3D" id="3.40.50.2300">
    <property type="match status" value="1"/>
</dbReference>
<dbReference type="PROSITE" id="PS50883">
    <property type="entry name" value="EAL"/>
    <property type="match status" value="1"/>
</dbReference>
<protein>
    <submittedName>
        <fullName evidence="5">GGDEF domain-containing response regulator</fullName>
    </submittedName>
</protein>
<dbReference type="Proteomes" id="UP000242313">
    <property type="component" value="Unassembled WGS sequence"/>
</dbReference>
<accession>A0A2A3MF59</accession>
<dbReference type="CDD" id="cd01948">
    <property type="entry name" value="EAL"/>
    <property type="match status" value="1"/>
</dbReference>
<comment type="caution">
    <text evidence="5">The sequence shown here is derived from an EMBL/GenBank/DDBJ whole genome shotgun (WGS) entry which is preliminary data.</text>
</comment>
<keyword evidence="1" id="KW-0597">Phosphoprotein</keyword>
<dbReference type="Pfam" id="PF00072">
    <property type="entry name" value="Response_reg"/>
    <property type="match status" value="1"/>
</dbReference>
<dbReference type="PROSITE" id="PS50887">
    <property type="entry name" value="GGDEF"/>
    <property type="match status" value="1"/>
</dbReference>
<dbReference type="SMART" id="SM00448">
    <property type="entry name" value="REC"/>
    <property type="match status" value="1"/>
</dbReference>
<dbReference type="SUPFAM" id="SSF141868">
    <property type="entry name" value="EAL domain-like"/>
    <property type="match status" value="1"/>
</dbReference>
<feature type="domain" description="EAL" evidence="3">
    <location>
        <begin position="308"/>
        <end position="560"/>
    </location>
</feature>
<dbReference type="InterPro" id="IPR001633">
    <property type="entry name" value="EAL_dom"/>
</dbReference>
<dbReference type="CDD" id="cd01949">
    <property type="entry name" value="GGDEF"/>
    <property type="match status" value="1"/>
</dbReference>
<dbReference type="InterPro" id="IPR001789">
    <property type="entry name" value="Sig_transdc_resp-reg_receiver"/>
</dbReference>
<feature type="modified residue" description="4-aspartylphosphate" evidence="1">
    <location>
        <position position="59"/>
    </location>
</feature>
<evidence type="ECO:0000259" key="3">
    <source>
        <dbReference type="PROSITE" id="PS50883"/>
    </source>
</evidence>
<dbReference type="Pfam" id="PF00563">
    <property type="entry name" value="EAL"/>
    <property type="match status" value="1"/>
</dbReference>
<dbReference type="NCBIfam" id="TIGR00254">
    <property type="entry name" value="GGDEF"/>
    <property type="match status" value="1"/>
</dbReference>
<evidence type="ECO:0000259" key="2">
    <source>
        <dbReference type="PROSITE" id="PS50110"/>
    </source>
</evidence>
<dbReference type="InterPro" id="IPR011006">
    <property type="entry name" value="CheY-like_superfamily"/>
</dbReference>
<dbReference type="SUPFAM" id="SSF52172">
    <property type="entry name" value="CheY-like"/>
    <property type="match status" value="1"/>
</dbReference>
<keyword evidence="6" id="KW-1185">Reference proteome</keyword>
<dbReference type="AlphaFoldDB" id="A0A2A3MF59"/>
<dbReference type="Pfam" id="PF00990">
    <property type="entry name" value="GGDEF"/>
    <property type="match status" value="1"/>
</dbReference>
<dbReference type="EMBL" id="NTMR01000019">
    <property type="protein sequence ID" value="PBK03433.1"/>
    <property type="molecule type" value="Genomic_DNA"/>
</dbReference>
<dbReference type="InterPro" id="IPR052155">
    <property type="entry name" value="Biofilm_reg_signaling"/>
</dbReference>
<dbReference type="InterPro" id="IPR043128">
    <property type="entry name" value="Rev_trsase/Diguanyl_cyclase"/>
</dbReference>
<dbReference type="SMART" id="SM00052">
    <property type="entry name" value="EAL"/>
    <property type="match status" value="1"/>
</dbReference>
<evidence type="ECO:0000259" key="4">
    <source>
        <dbReference type="PROSITE" id="PS50887"/>
    </source>
</evidence>
<dbReference type="InterPro" id="IPR035919">
    <property type="entry name" value="EAL_sf"/>
</dbReference>
<feature type="domain" description="Response regulatory" evidence="2">
    <location>
        <begin position="11"/>
        <end position="126"/>
    </location>
</feature>
<dbReference type="SMART" id="SM00267">
    <property type="entry name" value="GGDEF"/>
    <property type="match status" value="1"/>
</dbReference>
<evidence type="ECO:0000256" key="1">
    <source>
        <dbReference type="PROSITE-ProRule" id="PRU00169"/>
    </source>
</evidence>
<dbReference type="PANTHER" id="PTHR44757:SF2">
    <property type="entry name" value="BIOFILM ARCHITECTURE MAINTENANCE PROTEIN MBAA"/>
    <property type="match status" value="1"/>
</dbReference>
<evidence type="ECO:0000313" key="5">
    <source>
        <dbReference type="EMBL" id="PBK03433.1"/>
    </source>
</evidence>
<dbReference type="GO" id="GO:0000160">
    <property type="term" value="P:phosphorelay signal transduction system"/>
    <property type="evidence" value="ECO:0007669"/>
    <property type="project" value="InterPro"/>
</dbReference>
<dbReference type="SUPFAM" id="SSF55073">
    <property type="entry name" value="Nucleotide cyclase"/>
    <property type="match status" value="1"/>
</dbReference>
<organism evidence="5 6">
    <name type="scientific">Pseudomonas abyssi</name>
    <dbReference type="NCBI Taxonomy" id="170540"/>
    <lineage>
        <taxon>Bacteria</taxon>
        <taxon>Pseudomonadati</taxon>
        <taxon>Pseudomonadota</taxon>
        <taxon>Gammaproteobacteria</taxon>
        <taxon>Pseudomonadales</taxon>
        <taxon>Pseudomonadaceae</taxon>
        <taxon>Pseudomonas</taxon>
    </lineage>
</organism>
<dbReference type="PANTHER" id="PTHR44757">
    <property type="entry name" value="DIGUANYLATE CYCLASE DGCP"/>
    <property type="match status" value="1"/>
</dbReference>